<reference evidence="3" key="1">
    <citation type="submission" date="2021-01" db="EMBL/GenBank/DDBJ databases">
        <authorList>
            <person name="Corre E."/>
            <person name="Pelletier E."/>
            <person name="Niang G."/>
            <person name="Scheremetjew M."/>
            <person name="Finn R."/>
            <person name="Kale V."/>
            <person name="Holt S."/>
            <person name="Cochrane G."/>
            <person name="Meng A."/>
            <person name="Brown T."/>
            <person name="Cohen L."/>
        </authorList>
    </citation>
    <scope>NUCLEOTIDE SEQUENCE</scope>
    <source>
        <strain evidence="3">MM31A-1</strain>
    </source>
</reference>
<dbReference type="Pfam" id="PF11371">
    <property type="entry name" value="DUF3172"/>
    <property type="match status" value="1"/>
</dbReference>
<sequence length="315" mass="34828">MPVSFVEVVTVLLSSTLAITEAYAPSLLSTQATFTSRPCTSKEQICSLTRSKLYARRRRDDDEFYYEEDADYYEDEEPRRRRRRRNELSSSEDKSSFDIASPFGTPNGFRLPESVSTALLAGVFVLGIGTGVTVDSQINTSPKDLASRDAVDQAAPNPRLCSTYGASAMAFDQRVFVSFNPFNVYVAQADVKPACVLRASNVVPVLQDRGLINGKEVRSCKQNMNTWAFVGDLNDYPQLSCVYRSEDAQNEFLSDPKYGIGEDVWDDDRVAIEAARKGSVKKVKNGMTEGEKSVAMKAQALRKDALATDSDKIGI</sequence>
<protein>
    <recommendedName>
        <fullName evidence="4">DUF3172 domain-containing protein</fullName>
    </recommendedName>
</protein>
<feature type="region of interest" description="Disordered" evidence="1">
    <location>
        <begin position="73"/>
        <end position="99"/>
    </location>
</feature>
<organism evidence="3">
    <name type="scientific">Chaetoceros debilis</name>
    <dbReference type="NCBI Taxonomy" id="122233"/>
    <lineage>
        <taxon>Eukaryota</taxon>
        <taxon>Sar</taxon>
        <taxon>Stramenopiles</taxon>
        <taxon>Ochrophyta</taxon>
        <taxon>Bacillariophyta</taxon>
        <taxon>Coscinodiscophyceae</taxon>
        <taxon>Chaetocerotophycidae</taxon>
        <taxon>Chaetocerotales</taxon>
        <taxon>Chaetocerotaceae</taxon>
        <taxon>Chaetoceros</taxon>
    </lineage>
</organism>
<feature type="chain" id="PRO_5030539063" description="DUF3172 domain-containing protein" evidence="2">
    <location>
        <begin position="23"/>
        <end position="315"/>
    </location>
</feature>
<proteinExistence type="predicted"/>
<accession>A0A7S3PTW4</accession>
<evidence type="ECO:0000256" key="1">
    <source>
        <dbReference type="SAM" id="MobiDB-lite"/>
    </source>
</evidence>
<dbReference type="EMBL" id="HBIO01000028">
    <property type="protein sequence ID" value="CAE0455177.1"/>
    <property type="molecule type" value="Transcribed_RNA"/>
</dbReference>
<dbReference type="AlphaFoldDB" id="A0A7S3PTW4"/>
<gene>
    <name evidence="3" type="ORF">CDEB00056_LOCUS18</name>
</gene>
<feature type="signal peptide" evidence="2">
    <location>
        <begin position="1"/>
        <end position="22"/>
    </location>
</feature>
<evidence type="ECO:0000313" key="3">
    <source>
        <dbReference type="EMBL" id="CAE0455177.1"/>
    </source>
</evidence>
<keyword evidence="2" id="KW-0732">Signal</keyword>
<evidence type="ECO:0000256" key="2">
    <source>
        <dbReference type="SAM" id="SignalP"/>
    </source>
</evidence>
<dbReference type="InterPro" id="IPR021511">
    <property type="entry name" value="DUF3172"/>
</dbReference>
<name>A0A7S3PTW4_9STRA</name>
<evidence type="ECO:0008006" key="4">
    <source>
        <dbReference type="Google" id="ProtNLM"/>
    </source>
</evidence>